<keyword evidence="1" id="KW-0812">Transmembrane</keyword>
<protein>
    <recommendedName>
        <fullName evidence="4">TonB-dependent receptor-like beta-barrel domain-containing protein</fullName>
    </recommendedName>
</protein>
<proteinExistence type="inferred from homology"/>
<keyword evidence="1" id="KW-0998">Cell outer membrane</keyword>
<dbReference type="RefSeq" id="WP_210356374.1">
    <property type="nucleotide sequence ID" value="NZ_JAEQMU010000009.1"/>
</dbReference>
<dbReference type="InterPro" id="IPR039426">
    <property type="entry name" value="TonB-dep_rcpt-like"/>
</dbReference>
<dbReference type="SUPFAM" id="SSF56935">
    <property type="entry name" value="Porins"/>
    <property type="match status" value="1"/>
</dbReference>
<accession>A0ABW5KZN2</accession>
<reference evidence="3" key="1">
    <citation type="journal article" date="2019" name="Int. J. Syst. Evol. Microbiol.">
        <title>The Global Catalogue of Microorganisms (GCM) 10K type strain sequencing project: providing services to taxonomists for standard genome sequencing and annotation.</title>
        <authorList>
            <consortium name="The Broad Institute Genomics Platform"/>
            <consortium name="The Broad Institute Genome Sequencing Center for Infectious Disease"/>
            <person name="Wu L."/>
            <person name="Ma J."/>
        </authorList>
    </citation>
    <scope>NUCLEOTIDE SEQUENCE [LARGE SCALE GENOMIC DNA]</scope>
    <source>
        <strain evidence="3">KCTC 52298</strain>
    </source>
</reference>
<keyword evidence="1" id="KW-0813">Transport</keyword>
<sequence length="438" mass="49709">MTGRRDATALLSYMGIGRYTYDNKYTITGSYRYDGASLASVPSKNRWHGFYSFGAAWDAKQEEFLRENEFIPVLRLRASYGQTASPLGSSFNHMSWYSVNTSYGGQPAMRPANLANPDSDWEYVNEFNTGFDIGLFRGQRLNLTVDFYNKITRNMFLDLQPSATVGMGAGVTIPLSSGRMGNKGIEFALNGDLIRNKDITWNIGINGAYNQNKILRVSDVSDELMDGDTRIIQVGLPYGTYYGPQWAGVNPENGDAQYYNRDGSVTNVYDSDGQSVPLSASRFPKFTGGITTSFRWKDLTLSALLSFVSGVDRWNNIDFYIENQAYMTSNQSKRMLYDRWKKPGDVAVLQRIDVPRNFTSKDIQDASFMRLRNLQLNYSIPVALFGKTIFKRANIFVQGQNLFTWTTWRGLDPENNRQYGRFEYPNARKYTAGINVNF</sequence>
<keyword evidence="1" id="KW-1134">Transmembrane beta strand</keyword>
<keyword evidence="1" id="KW-0472">Membrane</keyword>
<comment type="similarity">
    <text evidence="1">Belongs to the TonB-dependent receptor family.</text>
</comment>
<name>A0ABW5KZN2_9SPHI</name>
<organism evidence="2 3">
    <name type="scientific">Sphingobacterium tabacisoli</name>
    <dbReference type="NCBI Taxonomy" id="2044855"/>
    <lineage>
        <taxon>Bacteria</taxon>
        <taxon>Pseudomonadati</taxon>
        <taxon>Bacteroidota</taxon>
        <taxon>Sphingobacteriia</taxon>
        <taxon>Sphingobacteriales</taxon>
        <taxon>Sphingobacteriaceae</taxon>
        <taxon>Sphingobacterium</taxon>
    </lineage>
</organism>
<keyword evidence="3" id="KW-1185">Reference proteome</keyword>
<comment type="subcellular location">
    <subcellularLocation>
        <location evidence="1">Cell outer membrane</location>
        <topology evidence="1">Multi-pass membrane protein</topology>
    </subcellularLocation>
</comment>
<comment type="caution">
    <text evidence="2">The sequence shown here is derived from an EMBL/GenBank/DDBJ whole genome shotgun (WGS) entry which is preliminary data.</text>
</comment>
<evidence type="ECO:0008006" key="4">
    <source>
        <dbReference type="Google" id="ProtNLM"/>
    </source>
</evidence>
<evidence type="ECO:0000313" key="3">
    <source>
        <dbReference type="Proteomes" id="UP001597440"/>
    </source>
</evidence>
<dbReference type="PROSITE" id="PS52016">
    <property type="entry name" value="TONB_DEPENDENT_REC_3"/>
    <property type="match status" value="1"/>
</dbReference>
<evidence type="ECO:0000313" key="2">
    <source>
        <dbReference type="EMBL" id="MFD2553077.1"/>
    </source>
</evidence>
<gene>
    <name evidence="2" type="ORF">ACFSQW_01650</name>
</gene>
<dbReference type="EMBL" id="JBHULD010000003">
    <property type="protein sequence ID" value="MFD2553077.1"/>
    <property type="molecule type" value="Genomic_DNA"/>
</dbReference>
<evidence type="ECO:0000256" key="1">
    <source>
        <dbReference type="PROSITE-ProRule" id="PRU01360"/>
    </source>
</evidence>
<dbReference type="Proteomes" id="UP001597440">
    <property type="component" value="Unassembled WGS sequence"/>
</dbReference>